<reference evidence="1" key="1">
    <citation type="submission" date="2021-12" db="EMBL/GenBank/DDBJ databases">
        <authorList>
            <person name="King R."/>
        </authorList>
    </citation>
    <scope>NUCLEOTIDE SEQUENCE</scope>
</reference>
<dbReference type="EMBL" id="LR824014">
    <property type="protein sequence ID" value="CAD0200129.1"/>
    <property type="molecule type" value="Genomic_DNA"/>
</dbReference>
<evidence type="ECO:0000313" key="1">
    <source>
        <dbReference type="EMBL" id="CAD0200129.1"/>
    </source>
</evidence>
<dbReference type="AlphaFoldDB" id="A0A9N8KWX1"/>
<sequence length="142" mass="15516">MAVGAQAITILRASAPPAPAPPAPAPRVRRSTPIMRVLVLNHIAVHIQNLRPSDSDIECLLLAWLDLHRNVSDEAIAVRAMHHGRGRDAKTLRLNHSEANDKPVITAIKTPPIARQRGRGGREGMQKVAPIHSPRTRCTQLI</sequence>
<protein>
    <submittedName>
        <fullName evidence="1">Uncharacterized protein</fullName>
    </submittedName>
</protein>
<dbReference type="Proteomes" id="UP001154114">
    <property type="component" value="Chromosome 11"/>
</dbReference>
<keyword evidence="2" id="KW-1185">Reference proteome</keyword>
<proteinExistence type="predicted"/>
<accession>A0A9N8KWX1</accession>
<name>A0A9N8KWX1_CHRIL</name>
<gene>
    <name evidence="1" type="ORF">CINC_LOCUS1818</name>
</gene>
<evidence type="ECO:0000313" key="2">
    <source>
        <dbReference type="Proteomes" id="UP001154114"/>
    </source>
</evidence>
<organism evidence="1 2">
    <name type="scientific">Chrysodeixis includens</name>
    <name type="common">Soybean looper</name>
    <name type="synonym">Pseudoplusia includens</name>
    <dbReference type="NCBI Taxonomy" id="689277"/>
    <lineage>
        <taxon>Eukaryota</taxon>
        <taxon>Metazoa</taxon>
        <taxon>Ecdysozoa</taxon>
        <taxon>Arthropoda</taxon>
        <taxon>Hexapoda</taxon>
        <taxon>Insecta</taxon>
        <taxon>Pterygota</taxon>
        <taxon>Neoptera</taxon>
        <taxon>Endopterygota</taxon>
        <taxon>Lepidoptera</taxon>
        <taxon>Glossata</taxon>
        <taxon>Ditrysia</taxon>
        <taxon>Noctuoidea</taxon>
        <taxon>Noctuidae</taxon>
        <taxon>Plusiinae</taxon>
        <taxon>Chrysodeixis</taxon>
    </lineage>
</organism>